<keyword evidence="4" id="KW-1185">Reference proteome</keyword>
<gene>
    <name evidence="3" type="ORF">niasHS_016606</name>
</gene>
<evidence type="ECO:0000256" key="1">
    <source>
        <dbReference type="SAM" id="Phobius"/>
    </source>
</evidence>
<accession>A0ABD2HZ00</accession>
<keyword evidence="1" id="KW-1133">Transmembrane helix</keyword>
<feature type="signal peptide" evidence="2">
    <location>
        <begin position="1"/>
        <end position="24"/>
    </location>
</feature>
<dbReference type="EMBL" id="JBICCN010000419">
    <property type="protein sequence ID" value="KAL3070080.1"/>
    <property type="molecule type" value="Genomic_DNA"/>
</dbReference>
<feature type="transmembrane region" description="Helical" evidence="1">
    <location>
        <begin position="151"/>
        <end position="173"/>
    </location>
</feature>
<reference evidence="3 4" key="1">
    <citation type="submission" date="2024-10" db="EMBL/GenBank/DDBJ databases">
        <authorList>
            <person name="Kim D."/>
        </authorList>
    </citation>
    <scope>NUCLEOTIDE SEQUENCE [LARGE SCALE GENOMIC DNA]</scope>
    <source>
        <strain evidence="3">Taebaek</strain>
    </source>
</reference>
<evidence type="ECO:0000313" key="3">
    <source>
        <dbReference type="EMBL" id="KAL3070080.1"/>
    </source>
</evidence>
<dbReference type="Proteomes" id="UP001620645">
    <property type="component" value="Unassembled WGS sequence"/>
</dbReference>
<comment type="caution">
    <text evidence="3">The sequence shown here is derived from an EMBL/GenBank/DDBJ whole genome shotgun (WGS) entry which is preliminary data.</text>
</comment>
<feature type="chain" id="PRO_5044845277" evidence="2">
    <location>
        <begin position="25"/>
        <end position="174"/>
    </location>
</feature>
<protein>
    <submittedName>
        <fullName evidence="3">Uncharacterized protein</fullName>
    </submittedName>
</protein>
<evidence type="ECO:0000313" key="4">
    <source>
        <dbReference type="Proteomes" id="UP001620645"/>
    </source>
</evidence>
<keyword evidence="2" id="KW-0732">Signal</keyword>
<proteinExistence type="predicted"/>
<evidence type="ECO:0000256" key="2">
    <source>
        <dbReference type="SAM" id="SignalP"/>
    </source>
</evidence>
<dbReference type="AlphaFoldDB" id="A0ABD2HZ00"/>
<keyword evidence="1" id="KW-0812">Transmembrane</keyword>
<dbReference type="PROSITE" id="PS51257">
    <property type="entry name" value="PROKAR_LIPOPROTEIN"/>
    <property type="match status" value="1"/>
</dbReference>
<keyword evidence="1" id="KW-0472">Membrane</keyword>
<name>A0ABD2HZ00_HETSC</name>
<sequence>MTFRPLQLCAAASLLIACFPHFFCSTLNCVFGRKGYSAESEFDEGECSGVGDYCFQCNCTIGYETFYDWGCTDLNLKDLTGWFNDYVPRPKYAADANWKCKCRFANASQPVPFPFPPGKGPTTEKSTIIHISTTTTKRVGSNANSPMVPTFFSPVTLFVWPFVFAHLFVVPFFF</sequence>
<organism evidence="3 4">
    <name type="scientific">Heterodera schachtii</name>
    <name type="common">Sugarbeet cyst nematode worm</name>
    <name type="synonym">Tylenchus schachtii</name>
    <dbReference type="NCBI Taxonomy" id="97005"/>
    <lineage>
        <taxon>Eukaryota</taxon>
        <taxon>Metazoa</taxon>
        <taxon>Ecdysozoa</taxon>
        <taxon>Nematoda</taxon>
        <taxon>Chromadorea</taxon>
        <taxon>Rhabditida</taxon>
        <taxon>Tylenchina</taxon>
        <taxon>Tylenchomorpha</taxon>
        <taxon>Tylenchoidea</taxon>
        <taxon>Heteroderidae</taxon>
        <taxon>Heteroderinae</taxon>
        <taxon>Heterodera</taxon>
    </lineage>
</organism>